<protein>
    <submittedName>
        <fullName evidence="6">Glycogen debranching protein GlgX</fullName>
    </submittedName>
</protein>
<dbReference type="SUPFAM" id="SSF81296">
    <property type="entry name" value="E set domains"/>
    <property type="match status" value="1"/>
</dbReference>
<dbReference type="InterPro" id="IPR044505">
    <property type="entry name" value="GlgX_Isoamylase_N_E_set"/>
</dbReference>
<organism evidence="6 7">
    <name type="scientific">Banduia mediterranea</name>
    <dbReference type="NCBI Taxonomy" id="3075609"/>
    <lineage>
        <taxon>Bacteria</taxon>
        <taxon>Pseudomonadati</taxon>
        <taxon>Pseudomonadota</taxon>
        <taxon>Gammaproteobacteria</taxon>
        <taxon>Nevskiales</taxon>
        <taxon>Algiphilaceae</taxon>
        <taxon>Banduia</taxon>
    </lineage>
</organism>
<dbReference type="CDD" id="cd02856">
    <property type="entry name" value="E_set_GDE_Isoamylase_N"/>
    <property type="match status" value="1"/>
</dbReference>
<dbReference type="Pfam" id="PF00128">
    <property type="entry name" value="Alpha-amylase"/>
    <property type="match status" value="1"/>
</dbReference>
<dbReference type="InterPro" id="IPR004193">
    <property type="entry name" value="Glyco_hydro_13_N"/>
</dbReference>
<dbReference type="CDD" id="cd11326">
    <property type="entry name" value="AmyAc_Glg_debranch"/>
    <property type="match status" value="1"/>
</dbReference>
<evidence type="ECO:0000259" key="5">
    <source>
        <dbReference type="SMART" id="SM00642"/>
    </source>
</evidence>
<dbReference type="InterPro" id="IPR013783">
    <property type="entry name" value="Ig-like_fold"/>
</dbReference>
<dbReference type="RefSeq" id="WP_311366053.1">
    <property type="nucleotide sequence ID" value="NZ_JAVRIC010000024.1"/>
</dbReference>
<keyword evidence="7" id="KW-1185">Reference proteome</keyword>
<evidence type="ECO:0000256" key="3">
    <source>
        <dbReference type="ARBA" id="ARBA00023295"/>
    </source>
</evidence>
<dbReference type="InterPro" id="IPR011837">
    <property type="entry name" value="Glycogen_debranch_GlgX"/>
</dbReference>
<gene>
    <name evidence="6" type="primary">glgX</name>
    <name evidence="6" type="ORF">RM530_14925</name>
</gene>
<keyword evidence="2" id="KW-0378">Hydrolase</keyword>
<proteinExistence type="inferred from homology"/>
<dbReference type="Proteomes" id="UP001254608">
    <property type="component" value="Unassembled WGS sequence"/>
</dbReference>
<evidence type="ECO:0000256" key="1">
    <source>
        <dbReference type="ARBA" id="ARBA00008061"/>
    </source>
</evidence>
<feature type="compositionally biased region" description="Basic and acidic residues" evidence="4">
    <location>
        <begin position="474"/>
        <end position="491"/>
    </location>
</feature>
<evidence type="ECO:0000313" key="7">
    <source>
        <dbReference type="Proteomes" id="UP001254608"/>
    </source>
</evidence>
<dbReference type="PANTHER" id="PTHR43002">
    <property type="entry name" value="GLYCOGEN DEBRANCHING ENZYME"/>
    <property type="match status" value="1"/>
</dbReference>
<accession>A0ABU2WL98</accession>
<dbReference type="EMBL" id="JAVRIC010000024">
    <property type="protein sequence ID" value="MDT0498641.1"/>
    <property type="molecule type" value="Genomic_DNA"/>
</dbReference>
<dbReference type="InterPro" id="IPR017853">
    <property type="entry name" value="GH"/>
</dbReference>
<comment type="caution">
    <text evidence="6">The sequence shown here is derived from an EMBL/GenBank/DDBJ whole genome shotgun (WGS) entry which is preliminary data.</text>
</comment>
<dbReference type="NCBIfam" id="TIGR02100">
    <property type="entry name" value="glgX_debranch"/>
    <property type="match status" value="1"/>
</dbReference>
<dbReference type="SUPFAM" id="SSF51445">
    <property type="entry name" value="(Trans)glycosidases"/>
    <property type="match status" value="1"/>
</dbReference>
<evidence type="ECO:0000256" key="2">
    <source>
        <dbReference type="ARBA" id="ARBA00022801"/>
    </source>
</evidence>
<name>A0ABU2WL98_9GAMM</name>
<feature type="region of interest" description="Disordered" evidence="4">
    <location>
        <begin position="474"/>
        <end position="496"/>
    </location>
</feature>
<evidence type="ECO:0000256" key="4">
    <source>
        <dbReference type="SAM" id="MobiDB-lite"/>
    </source>
</evidence>
<dbReference type="Gene3D" id="3.20.20.80">
    <property type="entry name" value="Glycosidases"/>
    <property type="match status" value="1"/>
</dbReference>
<dbReference type="Pfam" id="PF02922">
    <property type="entry name" value="CBM_48"/>
    <property type="match status" value="1"/>
</dbReference>
<feature type="domain" description="Glycosyl hydrolase family 13 catalytic" evidence="5">
    <location>
        <begin position="173"/>
        <end position="579"/>
    </location>
</feature>
<dbReference type="InterPro" id="IPR014756">
    <property type="entry name" value="Ig_E-set"/>
</dbReference>
<keyword evidence="3" id="KW-0326">Glycosidase</keyword>
<dbReference type="SUPFAM" id="SSF51011">
    <property type="entry name" value="Glycosyl hydrolase domain"/>
    <property type="match status" value="1"/>
</dbReference>
<evidence type="ECO:0000313" key="6">
    <source>
        <dbReference type="EMBL" id="MDT0498641.1"/>
    </source>
</evidence>
<sequence length="739" mass="83727">MDSSAWLKDRVILWPGRSYPLGASWDGEGINFALFSAHAEAVDLCLFSPDGRREIARIRLQEYTDQIWHGYLPDARPGLLYGYRVHGPYDPANGHRFNANKLLIDPYAKSLFRDLHWNDAHFGYRVGSRRQDMSFDRRDNARHMPKCRVVESAFTWGDERAPRTSWEETVIAEVHVKGFTALHPGVETARRGKFAGLVSPPVLDYLVKLGVTAVELLPVHVFLNDRHLRERGLTNYWGYNTLGFFAPDPRYLATGDLAEFKTMVKRLHGAGIEVILDVVYNHTGEGNHLGPTLSLRGIDNASYYRLAEDRRYYMDYTGTGNTLNLDHPRVLQMVMDSLRYWVIDMHVDGFRFDLCSTLAREHGHFDPGAAFLDAVRQDPVLNRVKLIAEPWDVGDYGFQLGHFPPGWAEWNSAFRDTSRRFWKGDEGVMAEMGSRVTGSADIFERAGRRPWASINFVTAHDGFTLQDMLSYNDKHNEDNGEGGADGHDDNHSWNCGAEGETEDRAILELRDRLKRSHMATLLLSLGVPMLLAGDEMGRSQRGNNNAYCQDNELSWTHWTGLRPEDEHLRELVCELIRLRRKHRVFSRPRYFLGQVMADDGLKDITWLAPDGREQTDADWDNAYARAFGYVLGGAAGDYYTPGGQRDIDDSFLVIMSAHHEALDFRIPELPSAMNWELLIDTALPNGIAEPGQFYESGQAFALQARSLALFVHRAQPRPMASIELDVADRAPQPDSGVDA</sequence>
<dbReference type="Gene3D" id="2.60.40.1180">
    <property type="entry name" value="Golgi alpha-mannosidase II"/>
    <property type="match status" value="1"/>
</dbReference>
<dbReference type="InterPro" id="IPR013780">
    <property type="entry name" value="Glyco_hydro_b"/>
</dbReference>
<dbReference type="Gene3D" id="2.60.40.10">
    <property type="entry name" value="Immunoglobulins"/>
    <property type="match status" value="1"/>
</dbReference>
<comment type="similarity">
    <text evidence="1">Belongs to the glycosyl hydrolase 13 family.</text>
</comment>
<dbReference type="InterPro" id="IPR006047">
    <property type="entry name" value="GH13_cat_dom"/>
</dbReference>
<dbReference type="SMART" id="SM00642">
    <property type="entry name" value="Aamy"/>
    <property type="match status" value="1"/>
</dbReference>
<reference evidence="6 7" key="1">
    <citation type="submission" date="2023-09" db="EMBL/GenBank/DDBJ databases">
        <authorList>
            <person name="Rey-Velasco X."/>
        </authorList>
    </citation>
    <scope>NUCLEOTIDE SEQUENCE [LARGE SCALE GENOMIC DNA]</scope>
    <source>
        <strain evidence="6 7">W345</strain>
    </source>
</reference>